<keyword evidence="5" id="KW-0175">Coiled coil</keyword>
<dbReference type="InterPro" id="IPR006664">
    <property type="entry name" value="OMP_bac"/>
</dbReference>
<evidence type="ECO:0000259" key="8">
    <source>
        <dbReference type="PROSITE" id="PS51123"/>
    </source>
</evidence>
<dbReference type="Gene3D" id="3.30.1330.60">
    <property type="entry name" value="OmpA-like domain"/>
    <property type="match status" value="1"/>
</dbReference>
<keyword evidence="3" id="KW-0998">Cell outer membrane</keyword>
<dbReference type="OrthoDB" id="9805566at2"/>
<comment type="caution">
    <text evidence="9">The sequence shown here is derived from an EMBL/GenBank/DDBJ whole genome shotgun (WGS) entry which is preliminary data.</text>
</comment>
<dbReference type="PROSITE" id="PS51123">
    <property type="entry name" value="OMPA_2"/>
    <property type="match status" value="1"/>
</dbReference>
<evidence type="ECO:0000256" key="2">
    <source>
        <dbReference type="ARBA" id="ARBA00023136"/>
    </source>
</evidence>
<feature type="signal peptide" evidence="7">
    <location>
        <begin position="1"/>
        <end position="26"/>
    </location>
</feature>
<proteinExistence type="predicted"/>
<reference evidence="9 10" key="1">
    <citation type="submission" date="2019-08" db="EMBL/GenBank/DDBJ databases">
        <title>Bradymonadales sp. TMQ2.</title>
        <authorList>
            <person name="Liang Q."/>
        </authorList>
    </citation>
    <scope>NUCLEOTIDE SEQUENCE [LARGE SCALE GENOMIC DNA]</scope>
    <source>
        <strain evidence="9 10">TMQ2</strain>
    </source>
</reference>
<evidence type="ECO:0000256" key="3">
    <source>
        <dbReference type="ARBA" id="ARBA00023237"/>
    </source>
</evidence>
<accession>A0A5C6X5B4</accession>
<keyword evidence="2 4" id="KW-0472">Membrane</keyword>
<dbReference type="GO" id="GO:0009279">
    <property type="term" value="C:cell outer membrane"/>
    <property type="evidence" value="ECO:0007669"/>
    <property type="project" value="UniProtKB-SubCell"/>
</dbReference>
<feature type="compositionally biased region" description="Basic and acidic residues" evidence="6">
    <location>
        <begin position="152"/>
        <end position="168"/>
    </location>
</feature>
<dbReference type="Proteomes" id="UP000321046">
    <property type="component" value="Unassembled WGS sequence"/>
</dbReference>
<dbReference type="InterPro" id="IPR006665">
    <property type="entry name" value="OmpA-like"/>
</dbReference>
<dbReference type="Pfam" id="PF00691">
    <property type="entry name" value="OmpA"/>
    <property type="match status" value="1"/>
</dbReference>
<feature type="domain" description="OmpA-like" evidence="8">
    <location>
        <begin position="293"/>
        <end position="407"/>
    </location>
</feature>
<dbReference type="PANTHER" id="PTHR30329:SF21">
    <property type="entry name" value="LIPOPROTEIN YIAD-RELATED"/>
    <property type="match status" value="1"/>
</dbReference>
<dbReference type="EMBL" id="VOSL01000044">
    <property type="protein sequence ID" value="TXD36338.1"/>
    <property type="molecule type" value="Genomic_DNA"/>
</dbReference>
<dbReference type="InterPro" id="IPR036737">
    <property type="entry name" value="OmpA-like_sf"/>
</dbReference>
<evidence type="ECO:0000256" key="6">
    <source>
        <dbReference type="SAM" id="MobiDB-lite"/>
    </source>
</evidence>
<feature type="region of interest" description="Disordered" evidence="6">
    <location>
        <begin position="152"/>
        <end position="183"/>
    </location>
</feature>
<evidence type="ECO:0000256" key="7">
    <source>
        <dbReference type="SAM" id="SignalP"/>
    </source>
</evidence>
<dbReference type="PANTHER" id="PTHR30329">
    <property type="entry name" value="STATOR ELEMENT OF FLAGELLAR MOTOR COMPLEX"/>
    <property type="match status" value="1"/>
</dbReference>
<evidence type="ECO:0000313" key="9">
    <source>
        <dbReference type="EMBL" id="TXD36338.1"/>
    </source>
</evidence>
<keyword evidence="7" id="KW-0732">Signal</keyword>
<feature type="chain" id="PRO_5023010999" evidence="7">
    <location>
        <begin position="27"/>
        <end position="407"/>
    </location>
</feature>
<feature type="compositionally biased region" description="Polar residues" evidence="6">
    <location>
        <begin position="174"/>
        <end position="183"/>
    </location>
</feature>
<name>A0A5C6X5B4_9DELT</name>
<protein>
    <submittedName>
        <fullName evidence="9">OmpA family protein</fullName>
    </submittedName>
</protein>
<evidence type="ECO:0000256" key="5">
    <source>
        <dbReference type="SAM" id="Coils"/>
    </source>
</evidence>
<feature type="coiled-coil region" evidence="5">
    <location>
        <begin position="59"/>
        <end position="86"/>
    </location>
</feature>
<dbReference type="AlphaFoldDB" id="A0A5C6X5B4"/>
<dbReference type="CDD" id="cd07185">
    <property type="entry name" value="OmpA_C-like"/>
    <property type="match status" value="1"/>
</dbReference>
<dbReference type="InterPro" id="IPR050330">
    <property type="entry name" value="Bact_OuterMem_StrucFunc"/>
</dbReference>
<evidence type="ECO:0000256" key="4">
    <source>
        <dbReference type="PROSITE-ProRule" id="PRU00473"/>
    </source>
</evidence>
<dbReference type="SUPFAM" id="SSF103088">
    <property type="entry name" value="OmpA-like"/>
    <property type="match status" value="1"/>
</dbReference>
<organism evidence="9 10">
    <name type="scientific">Lujinxingia vulgaris</name>
    <dbReference type="NCBI Taxonomy" id="2600176"/>
    <lineage>
        <taxon>Bacteria</taxon>
        <taxon>Deltaproteobacteria</taxon>
        <taxon>Bradymonadales</taxon>
        <taxon>Lujinxingiaceae</taxon>
        <taxon>Lujinxingia</taxon>
    </lineage>
</organism>
<dbReference type="PRINTS" id="PR01021">
    <property type="entry name" value="OMPADOMAIN"/>
</dbReference>
<gene>
    <name evidence="9" type="ORF">FRC96_09675</name>
</gene>
<dbReference type="PROSITE" id="PS51257">
    <property type="entry name" value="PROKAR_LIPOPROTEIN"/>
    <property type="match status" value="1"/>
</dbReference>
<comment type="subcellular location">
    <subcellularLocation>
        <location evidence="1">Cell outer membrane</location>
    </subcellularLocation>
</comment>
<evidence type="ECO:0000313" key="10">
    <source>
        <dbReference type="Proteomes" id="UP000321046"/>
    </source>
</evidence>
<evidence type="ECO:0000256" key="1">
    <source>
        <dbReference type="ARBA" id="ARBA00004442"/>
    </source>
</evidence>
<sequence length="407" mass="45779">MSGSLKNRFGKIIALGAAGAASMMLATGCSPSPKSDELVELERMLQDPAAQELREIPNAARYHQEARQLRRVAEEAREERRDELSREYAILGTLRYRTAVAVASQFEAAERLKAANAKIEEVNPELRATNESRNALARDIQQLDSDIRAAVREQEARRRADASRRESTFEAAQAASTDTTSENLQQVNARIEAAEAARAAALEYKADAYERSRAVFNRAESQLSNARSLLQSQPGAAGTILQQVNFAVQLFEEAESTARPIHEEMVEKMRPENRISVLRQKARDNFGGPYTEEEYQGIRIVMARMFVPQEANFRPNTDAMLDVLARLTNEYEEFSIQIEGYTQRRGNVTENLATSQLRAHRVRDFLVERGVDASRISTEGFGQERVRFSDDAENNDRVEIILRHSGN</sequence>